<protein>
    <submittedName>
        <fullName evidence="2">Uncharacterized protein</fullName>
    </submittedName>
</protein>
<reference evidence="2" key="1">
    <citation type="submission" date="2019-04" db="EMBL/GenBank/DDBJ databases">
        <authorList>
            <person name="Melise S."/>
            <person name="Noan J."/>
            <person name="Okalmin O."/>
        </authorList>
    </citation>
    <scope>NUCLEOTIDE SEQUENCE</scope>
    <source>
        <strain evidence="2">FN9</strain>
    </source>
</reference>
<proteinExistence type="predicted"/>
<name>A0A4E9DHY9_GIBZA</name>
<evidence type="ECO:0000256" key="1">
    <source>
        <dbReference type="PROSITE-ProRule" id="PRU00023"/>
    </source>
</evidence>
<keyword evidence="1" id="KW-0040">ANK repeat</keyword>
<dbReference type="EMBL" id="CAAKMV010000130">
    <property type="protein sequence ID" value="VIO57830.1"/>
    <property type="molecule type" value="Genomic_DNA"/>
</dbReference>
<feature type="repeat" description="ANK" evidence="1">
    <location>
        <begin position="312"/>
        <end position="344"/>
    </location>
</feature>
<dbReference type="PROSITE" id="PS50088">
    <property type="entry name" value="ANK_REPEAT"/>
    <property type="match status" value="1"/>
</dbReference>
<gene>
    <name evidence="2" type="ORF">FUG_LOCUS257946</name>
</gene>
<organism evidence="2">
    <name type="scientific">Gibberella zeae</name>
    <name type="common">Wheat head blight fungus</name>
    <name type="synonym">Fusarium graminearum</name>
    <dbReference type="NCBI Taxonomy" id="5518"/>
    <lineage>
        <taxon>Eukaryota</taxon>
        <taxon>Fungi</taxon>
        <taxon>Dikarya</taxon>
        <taxon>Ascomycota</taxon>
        <taxon>Pezizomycotina</taxon>
        <taxon>Sordariomycetes</taxon>
        <taxon>Hypocreomycetidae</taxon>
        <taxon>Hypocreales</taxon>
        <taxon>Nectriaceae</taxon>
        <taxon>Fusarium</taxon>
    </lineage>
</organism>
<dbReference type="InterPro" id="IPR036770">
    <property type="entry name" value="Ankyrin_rpt-contain_sf"/>
</dbReference>
<dbReference type="SUPFAM" id="SSF48403">
    <property type="entry name" value="Ankyrin repeat"/>
    <property type="match status" value="1"/>
</dbReference>
<dbReference type="Gene3D" id="1.25.40.20">
    <property type="entry name" value="Ankyrin repeat-containing domain"/>
    <property type="match status" value="1"/>
</dbReference>
<evidence type="ECO:0000313" key="2">
    <source>
        <dbReference type="EMBL" id="VIO57830.1"/>
    </source>
</evidence>
<accession>A0A4E9DHY9</accession>
<dbReference type="InterPro" id="IPR002110">
    <property type="entry name" value="Ankyrin_rpt"/>
</dbReference>
<dbReference type="AlphaFoldDB" id="A0A4E9DHY9"/>
<sequence length="688" mass="79445">METAASLIAFIQVAGKIVELIIEVNQLWSEAKDLPSDLRDILEELDDYALVFEELKEQIEYDQTHNTRSNGSCMSRSFMAATKAKEILKDLVEEINMTIHSKKEGLQRRLSSFKLLMKKEKIERYQKRLQRSITLLQTAISTYQIRANIRSAMMRQNTEIIVGRVTDNFSEKFEYLQLNQTSMLATSATYQTEQKQLCGSSNSKQQELCTLQRGRLPSSKPYTSSWTGHFSMSRTSAEGAWQAYLQLPSWLSQSTHIFQSYPTRSGWTFNYRVYNIVAPDSEIIARIHSGDKNGVLELFSARKASPFDKDSNGASLLYHAARSKHYDICKLLLNMGLEDTLFDVVGRDRESPLKPLVYNPEKDAMGHDWERIVTLFQTYLQGPEDMPVTRLFDFLHEWAHSDNFVFIFRTRFMPKYYIWPSRIRFEAVRLGSFHLRSCASLPKLLSEDSKVSQLDVSLSSHENFSLLHSAAISLGIRFADEAIPKRRGEFQWSTYNDGWDDFVIDVASVSESEDLHHVEAVSPWDVYKVPQWKGTPLFSLIGGTLCYLTTGTSFFHWNHVFQKALHQWLEDLKIAGVDLLQYGTRERGFFRDQVLRGAFDSNAITSSRVLIRETMANGSYDTNMTNSLRENISENHWIPIRLVDLKVGKDITDWEVLWAPEFEYMACEFWRLFEKEENAMIPGAWVED</sequence>